<protein>
    <submittedName>
        <fullName evidence="6">Uncharacterized protein</fullName>
    </submittedName>
</protein>
<dbReference type="PANTHER" id="PTHR39344">
    <property type="entry name" value="UPF0182 PROTEIN SLL1060"/>
    <property type="match status" value="1"/>
</dbReference>
<feature type="transmembrane region" description="Helical" evidence="5">
    <location>
        <begin position="173"/>
        <end position="190"/>
    </location>
</feature>
<sequence>MQTLKSLPALAGAILALIIVLIVAFHFIFIDLFVDLWWFQSLKLEGYFWLRLLYKYFLSGGVTLAFFVIFFFHFWVASSYLGLNPREEVLNNFIKNQKFQRFADAFMYGSAKVYTPIALLLAIFIAIPFYNQWEQSLLYFFGGDSGVKESVYGNDVSFYMLSYPVYSLIQRELLITATLIFFMVGTLYWLEHIFVPDQSREFHLGAKIHLTILMAFVLIFVVWGFLLQRFNLLYTDSHEPIFYGPGSIEIRYQLPLIWLGIAAFLATAVTASLYIFSDKHRIKTPLFISAAFFVGVLVLPQIDFIPENIQDFIIDPNPVKTEKPFIQHNIDATLDAYDLKNIKTVDMPIKLNAAADIEKWSTQERFENIPVWDREFLLDSYKQLQEIRPYYSFLSVDEDQYSILNHTRQVNLAAREINISKLPPEAQNWENTHLRYTHGYGAVATPAAQDADKPVVWYLRDLNMQSDVGFDVKHPDIYYGEGQYDYAVVPNNLTVMGIAGTDPSVTGAYHGEGGIPVPSFFRKALFAFYFHDKNVFFSTNISTESKVKIFRNIKERVHKLTPYLHLDKDPYLVTTKDRFYWILDAYTLSPYYPVSKPTEAAASPSLEKFNYIRNSVKIVVDAFDGDVDYYIADPSDSLIKAYSNAYPGLFKNLQEMPNELRKHLRYPRDLYYLQMKMFAKYHQQSPELFYEQAETWTLANVNSKEVLPYYQTVNFGNCNDKEEFVLINPMTPVNRNNLSMIGAASVLDSSSCGANYKPGITVYKFGKDVQVNGPAQVEALINQNPEISAQFTLWGQYGSTVEMGRMIILPMGNSILYVQPVYLTSTKTKIPELSRVIVSIGNEVVMDTTLWSAFKHLKETYLKDAADSIGPGTSRAIVEPASK</sequence>
<reference evidence="7" key="1">
    <citation type="submission" date="2017-02" db="EMBL/GenBank/DDBJ databases">
        <authorList>
            <person name="Daims H."/>
        </authorList>
    </citation>
    <scope>NUCLEOTIDE SEQUENCE [LARGE SCALE GENOMIC DNA]</scope>
</reference>
<keyword evidence="2 5" id="KW-0812">Transmembrane</keyword>
<evidence type="ECO:0000256" key="4">
    <source>
        <dbReference type="ARBA" id="ARBA00023136"/>
    </source>
</evidence>
<proteinExistence type="predicted"/>
<feature type="transmembrane region" description="Helical" evidence="5">
    <location>
        <begin position="256"/>
        <end position="277"/>
    </location>
</feature>
<evidence type="ECO:0000256" key="1">
    <source>
        <dbReference type="ARBA" id="ARBA00022475"/>
    </source>
</evidence>
<feature type="transmembrane region" description="Helical" evidence="5">
    <location>
        <begin position="54"/>
        <end position="76"/>
    </location>
</feature>
<keyword evidence="3 5" id="KW-1133">Transmembrane helix</keyword>
<dbReference type="GO" id="GO:0005576">
    <property type="term" value="C:extracellular region"/>
    <property type="evidence" value="ECO:0007669"/>
    <property type="project" value="TreeGrafter"/>
</dbReference>
<accession>A0A1R4HE19</accession>
<dbReference type="OrthoDB" id="9763654at2"/>
<feature type="transmembrane region" description="Helical" evidence="5">
    <location>
        <begin position="202"/>
        <end position="226"/>
    </location>
</feature>
<dbReference type="Proteomes" id="UP000195667">
    <property type="component" value="Unassembled WGS sequence"/>
</dbReference>
<dbReference type="PANTHER" id="PTHR39344:SF1">
    <property type="entry name" value="UPF0182 PROTEIN SLL1060"/>
    <property type="match status" value="1"/>
</dbReference>
<dbReference type="GO" id="GO:0016020">
    <property type="term" value="C:membrane"/>
    <property type="evidence" value="ECO:0007669"/>
    <property type="project" value="InterPro"/>
</dbReference>
<gene>
    <name evidence="6" type="ORF">CRENPOLYSF1_540040</name>
</gene>
<organism evidence="6 7">
    <name type="scientific">Crenothrix polyspora</name>
    <dbReference type="NCBI Taxonomy" id="360316"/>
    <lineage>
        <taxon>Bacteria</taxon>
        <taxon>Pseudomonadati</taxon>
        <taxon>Pseudomonadota</taxon>
        <taxon>Gammaproteobacteria</taxon>
        <taxon>Methylococcales</taxon>
        <taxon>Crenotrichaceae</taxon>
        <taxon>Crenothrix</taxon>
    </lineage>
</organism>
<dbReference type="InterPro" id="IPR005372">
    <property type="entry name" value="UPF0182"/>
</dbReference>
<evidence type="ECO:0000313" key="7">
    <source>
        <dbReference type="Proteomes" id="UP000195667"/>
    </source>
</evidence>
<feature type="transmembrane region" description="Helical" evidence="5">
    <location>
        <begin position="7"/>
        <end position="34"/>
    </location>
</feature>
<feature type="transmembrane region" description="Helical" evidence="5">
    <location>
        <begin position="284"/>
        <end position="302"/>
    </location>
</feature>
<dbReference type="EMBL" id="FUKI01000131">
    <property type="protein sequence ID" value="SJM94459.1"/>
    <property type="molecule type" value="Genomic_DNA"/>
</dbReference>
<keyword evidence="4 5" id="KW-0472">Membrane</keyword>
<name>A0A1R4HE19_9GAMM</name>
<dbReference type="RefSeq" id="WP_087144316.1">
    <property type="nucleotide sequence ID" value="NZ_FUKI01000131.1"/>
</dbReference>
<evidence type="ECO:0000256" key="2">
    <source>
        <dbReference type="ARBA" id="ARBA00022692"/>
    </source>
</evidence>
<dbReference type="AlphaFoldDB" id="A0A1R4HE19"/>
<feature type="transmembrane region" description="Helical" evidence="5">
    <location>
        <begin position="105"/>
        <end position="130"/>
    </location>
</feature>
<dbReference type="Pfam" id="PF03699">
    <property type="entry name" value="UPF0182"/>
    <property type="match status" value="1"/>
</dbReference>
<evidence type="ECO:0000313" key="6">
    <source>
        <dbReference type="EMBL" id="SJM94459.1"/>
    </source>
</evidence>
<evidence type="ECO:0000256" key="3">
    <source>
        <dbReference type="ARBA" id="ARBA00022989"/>
    </source>
</evidence>
<evidence type="ECO:0000256" key="5">
    <source>
        <dbReference type="SAM" id="Phobius"/>
    </source>
</evidence>
<keyword evidence="7" id="KW-1185">Reference proteome</keyword>
<keyword evidence="1" id="KW-1003">Cell membrane</keyword>